<evidence type="ECO:0000256" key="2">
    <source>
        <dbReference type="ARBA" id="ARBA00022475"/>
    </source>
</evidence>
<dbReference type="Pfam" id="PF02687">
    <property type="entry name" value="FtsX"/>
    <property type="match status" value="1"/>
</dbReference>
<evidence type="ECO:0000313" key="9">
    <source>
        <dbReference type="Proteomes" id="UP000294114"/>
    </source>
</evidence>
<feature type="transmembrane region" description="Helical" evidence="6">
    <location>
        <begin position="208"/>
        <end position="229"/>
    </location>
</feature>
<evidence type="ECO:0000256" key="5">
    <source>
        <dbReference type="ARBA" id="ARBA00023136"/>
    </source>
</evidence>
<protein>
    <recommendedName>
        <fullName evidence="7">ABC3 transporter permease C-terminal domain-containing protein</fullName>
    </recommendedName>
</protein>
<keyword evidence="2" id="KW-1003">Cell membrane</keyword>
<evidence type="ECO:0000259" key="7">
    <source>
        <dbReference type="Pfam" id="PF02687"/>
    </source>
</evidence>
<feature type="transmembrane region" description="Helical" evidence="6">
    <location>
        <begin position="241"/>
        <end position="266"/>
    </location>
</feature>
<feature type="transmembrane region" description="Helical" evidence="6">
    <location>
        <begin position="74"/>
        <end position="95"/>
    </location>
</feature>
<dbReference type="InterPro" id="IPR003838">
    <property type="entry name" value="ABC3_permease_C"/>
</dbReference>
<evidence type="ECO:0000256" key="4">
    <source>
        <dbReference type="ARBA" id="ARBA00022989"/>
    </source>
</evidence>
<feature type="transmembrane region" description="Helical" evidence="6">
    <location>
        <begin position="296"/>
        <end position="317"/>
    </location>
</feature>
<evidence type="ECO:0000256" key="3">
    <source>
        <dbReference type="ARBA" id="ARBA00022692"/>
    </source>
</evidence>
<keyword evidence="9" id="KW-1185">Reference proteome</keyword>
<keyword evidence="5 6" id="KW-0472">Membrane</keyword>
<dbReference type="GO" id="GO:0005886">
    <property type="term" value="C:plasma membrane"/>
    <property type="evidence" value="ECO:0007669"/>
    <property type="project" value="UniProtKB-SubCell"/>
</dbReference>
<proteinExistence type="predicted"/>
<comment type="subcellular location">
    <subcellularLocation>
        <location evidence="1">Cell membrane</location>
        <topology evidence="1">Multi-pass membrane protein</topology>
    </subcellularLocation>
</comment>
<feature type="domain" description="ABC3 transporter permease C-terminal" evidence="7">
    <location>
        <begin position="93"/>
        <end position="191"/>
    </location>
</feature>
<dbReference type="AlphaFoldDB" id="A0A4Q8B566"/>
<evidence type="ECO:0000313" key="8">
    <source>
        <dbReference type="EMBL" id="RZU72724.1"/>
    </source>
</evidence>
<reference evidence="8 9" key="1">
    <citation type="submission" date="2019-02" db="EMBL/GenBank/DDBJ databases">
        <title>Sequencing the genomes of 1000 actinobacteria strains.</title>
        <authorList>
            <person name="Klenk H.-P."/>
        </authorList>
    </citation>
    <scope>NUCLEOTIDE SEQUENCE [LARGE SCALE GENOMIC DNA]</scope>
    <source>
        <strain evidence="8 9">DSM 45612</strain>
    </source>
</reference>
<feature type="transmembrane region" description="Helical" evidence="6">
    <location>
        <begin position="349"/>
        <end position="372"/>
    </location>
</feature>
<gene>
    <name evidence="8" type="ORF">EV384_1104</name>
</gene>
<evidence type="ECO:0000256" key="1">
    <source>
        <dbReference type="ARBA" id="ARBA00004651"/>
    </source>
</evidence>
<evidence type="ECO:0000256" key="6">
    <source>
        <dbReference type="SAM" id="Phobius"/>
    </source>
</evidence>
<feature type="transmembrane region" description="Helical" evidence="6">
    <location>
        <begin position="21"/>
        <end position="44"/>
    </location>
</feature>
<feature type="transmembrane region" description="Helical" evidence="6">
    <location>
        <begin position="116"/>
        <end position="141"/>
    </location>
</feature>
<keyword evidence="3 6" id="KW-0812">Transmembrane</keyword>
<organism evidence="8 9">
    <name type="scientific">Micromonospora kangleipakensis</name>
    <dbReference type="NCBI Taxonomy" id="1077942"/>
    <lineage>
        <taxon>Bacteria</taxon>
        <taxon>Bacillati</taxon>
        <taxon>Actinomycetota</taxon>
        <taxon>Actinomycetes</taxon>
        <taxon>Micromonosporales</taxon>
        <taxon>Micromonosporaceae</taxon>
        <taxon>Micromonospora</taxon>
    </lineage>
</organism>
<feature type="transmembrane region" description="Helical" evidence="6">
    <location>
        <begin position="471"/>
        <end position="493"/>
    </location>
</feature>
<dbReference type="EMBL" id="SHLD01000001">
    <property type="protein sequence ID" value="RZU72724.1"/>
    <property type="molecule type" value="Genomic_DNA"/>
</dbReference>
<dbReference type="Proteomes" id="UP000294114">
    <property type="component" value="Unassembled WGS sequence"/>
</dbReference>
<name>A0A4Q8B566_9ACTN</name>
<comment type="caution">
    <text evidence="8">The sequence shown here is derived from an EMBL/GenBank/DDBJ whole genome shotgun (WGS) entry which is preliminary data.</text>
</comment>
<accession>A0A4Q8B566</accession>
<sequence>MRPYTLARLALAGTRTDTARVALTALSATLATLVGLAAFTVLAIPTPVCCDGRNLSEQYSNALLREPGLRGGTALALLLLTVPVLALAGQCARLGAPARDRRLAALRLAGATPGQVTGIAVLETGVASLFGALVGLGAYLAGRELLGRPDRRGRLALPTDVLPPTGVIVALVVGLPLLAALVSAVLLRGVSATPFGVVRRAVRERAPGPWAGLLIVSGLIAFASLNPVLDWYQDRHRQPPLLLPPLLLVGGGLAALVGVVIGTGWLSYTAGRLLHRYGRGPAALLASRRLTADPWAGSRTFAALLAAVVVGAGAAGMRASMLARVELARRTGSGDNNGFYLRTLDLVDLAVGVAMAIAAGGLIVALVEGIVARRRAYARLVATGVPRATIGRSIAWQAIAPAVPAVGVALAVGFLLSRGIGGGPARGGGGMIGVCDAGEQLCADPVTRAQHLRTEWVPEVTVFPAVPLEQLAWIGAGALGAVLVTVGVGLVFLCSSTAVEELRTT</sequence>
<feature type="transmembrane region" description="Helical" evidence="6">
    <location>
        <begin position="393"/>
        <end position="416"/>
    </location>
</feature>
<keyword evidence="4 6" id="KW-1133">Transmembrane helix</keyword>
<dbReference type="OrthoDB" id="5145974at2"/>
<feature type="transmembrane region" description="Helical" evidence="6">
    <location>
        <begin position="161"/>
        <end position="187"/>
    </location>
</feature>
<dbReference type="RefSeq" id="WP_130330718.1">
    <property type="nucleotide sequence ID" value="NZ_SHLD01000001.1"/>
</dbReference>